<keyword evidence="4" id="KW-0175">Coiled coil</keyword>
<dbReference type="SMART" id="SM00387">
    <property type="entry name" value="HATPase_c"/>
    <property type="match status" value="1"/>
</dbReference>
<dbReference type="InterPro" id="IPR005467">
    <property type="entry name" value="His_kinase_dom"/>
</dbReference>
<dbReference type="InterPro" id="IPR011006">
    <property type="entry name" value="CheY-like_superfamily"/>
</dbReference>
<keyword evidence="7" id="KW-0808">Transferase</keyword>
<dbReference type="Proteomes" id="UP000008385">
    <property type="component" value="Chromosome"/>
</dbReference>
<dbReference type="InterPro" id="IPR004358">
    <property type="entry name" value="Sig_transdc_His_kin-like_C"/>
</dbReference>
<evidence type="ECO:0000256" key="2">
    <source>
        <dbReference type="ARBA" id="ARBA00012438"/>
    </source>
</evidence>
<dbReference type="SUPFAM" id="SSF55874">
    <property type="entry name" value="ATPase domain of HSP90 chaperone/DNA topoisomerase II/histidine kinase"/>
    <property type="match status" value="1"/>
</dbReference>
<dbReference type="Gene3D" id="3.30.565.10">
    <property type="entry name" value="Histidine kinase-like ATPase, C-terminal domain"/>
    <property type="match status" value="1"/>
</dbReference>
<keyword evidence="3" id="KW-0597">Phosphoprotein</keyword>
<dbReference type="GO" id="GO:0000155">
    <property type="term" value="F:phosphorelay sensor kinase activity"/>
    <property type="evidence" value="ECO:0007669"/>
    <property type="project" value="InterPro"/>
</dbReference>
<dbReference type="Pfam" id="PF02518">
    <property type="entry name" value="HATPase_c"/>
    <property type="match status" value="1"/>
</dbReference>
<reference evidence="8" key="1">
    <citation type="submission" date="2006-01" db="EMBL/GenBank/DDBJ databases">
        <title>Genome of the cyst-dividing bacterium Ramlibacter tataouinensis.</title>
        <authorList>
            <person name="Barakat M."/>
            <person name="Ortet P."/>
            <person name="De Luca G."/>
            <person name="Jourlin-Castelli C."/>
            <person name="Ansaldi M."/>
            <person name="Py B."/>
            <person name="Fichant G."/>
            <person name="Coutinho P."/>
            <person name="Voulhoux R."/>
            <person name="Bastien O."/>
            <person name="Roy S."/>
            <person name="Marechal E."/>
            <person name="Henrissat B."/>
            <person name="Quentin Y."/>
            <person name="Noirot P."/>
            <person name="Filloux A."/>
            <person name="Mejean V."/>
            <person name="DuBow M."/>
            <person name="Barras F."/>
            <person name="Heulin T."/>
        </authorList>
    </citation>
    <scope>NUCLEOTIDE SEQUENCE [LARGE SCALE GENOMIC DNA]</scope>
    <source>
        <strain evidence="8">ATCC BAA-407 / DSM 14655 / LMG 21543 / TTB310</strain>
    </source>
</reference>
<dbReference type="PANTHER" id="PTHR43065:SF49">
    <property type="entry name" value="HISTIDINE KINASE"/>
    <property type="match status" value="1"/>
</dbReference>
<dbReference type="EC" id="2.7.13.3" evidence="2"/>
<dbReference type="InterPro" id="IPR001789">
    <property type="entry name" value="Sig_transdc_resp-reg_receiver"/>
</dbReference>
<protein>
    <recommendedName>
        <fullName evidence="2">histidine kinase</fullName>
        <ecNumber evidence="2">2.7.13.3</ecNumber>
    </recommendedName>
</protein>
<dbReference type="eggNOG" id="COG4191">
    <property type="taxonomic scope" value="Bacteria"/>
</dbReference>
<feature type="coiled-coil region" evidence="4">
    <location>
        <begin position="335"/>
        <end position="366"/>
    </location>
</feature>
<proteinExistence type="predicted"/>
<reference evidence="7 8" key="2">
    <citation type="journal article" date="2011" name="PLoS ONE">
        <title>The Cyst-Dividing Bacterium Ramlibacter tataouinensis TTB310 Genome Reveals a Well-Stocked Toolbox for Adaptation to a Desert Environment.</title>
        <authorList>
            <person name="De Luca G."/>
            <person name="Barakat M."/>
            <person name="Ortet P."/>
            <person name="Fochesato S."/>
            <person name="Jourlin-Castelli C."/>
            <person name="Ansaldi M."/>
            <person name="Py B."/>
            <person name="Fichant G."/>
            <person name="Coutinho P.M."/>
            <person name="Voulhoux R."/>
            <person name="Bastien O."/>
            <person name="Marechal E."/>
            <person name="Henrissat B."/>
            <person name="Quentin Y."/>
            <person name="Noirot P."/>
            <person name="Filloux A."/>
            <person name="Mejean V."/>
            <person name="Dubow M.S."/>
            <person name="Barras F."/>
            <person name="Barbe V."/>
            <person name="Weissenbach J."/>
            <person name="Mihalcescu I."/>
            <person name="Vermeglio A."/>
            <person name="Achouak W."/>
            <person name="Heulin T."/>
        </authorList>
    </citation>
    <scope>NUCLEOTIDE SEQUENCE [LARGE SCALE GENOMIC DNA]</scope>
    <source>
        <strain evidence="8">ATCC BAA-407 / DSM 14655 / LMG 21543 / TTB310</strain>
    </source>
</reference>
<dbReference type="PRINTS" id="PR00344">
    <property type="entry name" value="BCTRLSENSOR"/>
</dbReference>
<evidence type="ECO:0000256" key="3">
    <source>
        <dbReference type="PROSITE-ProRule" id="PRU00169"/>
    </source>
</evidence>
<dbReference type="PROSITE" id="PS50109">
    <property type="entry name" value="HIS_KIN"/>
    <property type="match status" value="1"/>
</dbReference>
<feature type="domain" description="Histidine kinase" evidence="5">
    <location>
        <begin position="382"/>
        <end position="599"/>
    </location>
</feature>
<keyword evidence="8" id="KW-1185">Reference proteome</keyword>
<dbReference type="SUPFAM" id="SSF52172">
    <property type="entry name" value="CheY-like"/>
    <property type="match status" value="1"/>
</dbReference>
<dbReference type="Gene3D" id="3.30.450.20">
    <property type="entry name" value="PAS domain"/>
    <property type="match status" value="1"/>
</dbReference>
<keyword evidence="7" id="KW-0418">Kinase</keyword>
<dbReference type="PATRIC" id="fig|365046.3.peg.2122"/>
<dbReference type="SMART" id="SM00448">
    <property type="entry name" value="REC"/>
    <property type="match status" value="1"/>
</dbReference>
<dbReference type="Pfam" id="PF00072">
    <property type="entry name" value="Response_reg"/>
    <property type="match status" value="1"/>
</dbReference>
<evidence type="ECO:0000256" key="1">
    <source>
        <dbReference type="ARBA" id="ARBA00000085"/>
    </source>
</evidence>
<dbReference type="EMBL" id="CP000245">
    <property type="protein sequence ID" value="AEG93170.1"/>
    <property type="molecule type" value="Genomic_DNA"/>
</dbReference>
<evidence type="ECO:0000259" key="6">
    <source>
        <dbReference type="PROSITE" id="PS50110"/>
    </source>
</evidence>
<evidence type="ECO:0000313" key="8">
    <source>
        <dbReference type="Proteomes" id="UP000008385"/>
    </source>
</evidence>
<dbReference type="eggNOG" id="COG2204">
    <property type="taxonomic scope" value="Bacteria"/>
</dbReference>
<dbReference type="HOGENOM" id="CLU_000445_114_21_4"/>
<dbReference type="OrthoDB" id="9177042at2"/>
<sequence length="733" mass="78989">MRLRLRLLLLVLAVLIPAFAMSAIGMAHVWHEQQKFNHESLREAARALALALDRELRERERILLALASSPPLAAGDLRSFHAHIQSVGQALQASIILSDTSGRQLLNSRLPFGTELPRMTSQERAFRAQYGNETTLVSNLYLPPAGLGPYSFAVQVPVRNAAGRVEHFLMLGSPARQLQGLLEAQRLPPGWLATITDREGYLVARNTEETRYVGQRLRADLLARLPEGAGFHQGVTLSNLDGSGFFSRAAESGWYFIVTVPTDQLQGAAVRTTALMAAISVLLLAVAVAAAFAVGRAIARPMESLRLAAGRLGRNEPVQPQASGIVEMDAVHAAMVDASRRLRDVNADLERKVAEAMAGYEQSQRALMQAQKLEALGRLTGGIAHDFNNVLQTLTTGLQAASHQAPEKVRALLAICQRAVTRGAELARQLAVFGRVQEVRIETVDLACRLQEARPLLSGALPSNVELAYDLGPTLWPVMLDPAQLELALLNLVINARDAMPGGGQVVLRAVNEPLAQPPAGLPAGHYVALSVADDGEGMTEEVMARAFDPFFTTKSIGKGTGMGLSQAYGFARQSGGTLVLRSQPGRGTTATLYLPRARTQPAAAPAAEAQPVTQGRGRVLLVEDDPLVRDTVRPALEAAGFELRSAGTADEALRLLAQDPQFDLVFSDVVMPGAMTGIDLAQQVQQRWPRMRVVLATGYSDRRIDVPGVRALAKPYDLQQAVHALNEALASR</sequence>
<gene>
    <name evidence="7" type="ordered locus">Rta_20770</name>
</gene>
<evidence type="ECO:0000259" key="5">
    <source>
        <dbReference type="PROSITE" id="PS50109"/>
    </source>
</evidence>
<dbReference type="Gene3D" id="1.10.287.130">
    <property type="match status" value="1"/>
</dbReference>
<dbReference type="PANTHER" id="PTHR43065">
    <property type="entry name" value="SENSOR HISTIDINE KINASE"/>
    <property type="match status" value="1"/>
</dbReference>
<feature type="domain" description="Response regulatory" evidence="6">
    <location>
        <begin position="619"/>
        <end position="730"/>
    </location>
</feature>
<dbReference type="SUPFAM" id="SSF47384">
    <property type="entry name" value="Homodimeric domain of signal transducing histidine kinase"/>
    <property type="match status" value="1"/>
</dbReference>
<evidence type="ECO:0000313" key="7">
    <source>
        <dbReference type="EMBL" id="AEG93170.1"/>
    </source>
</evidence>
<dbReference type="InterPro" id="IPR036097">
    <property type="entry name" value="HisK_dim/P_sf"/>
</dbReference>
<organism evidence="7 8">
    <name type="scientific">Ramlibacter tataouinensis (strain ATCC BAA-407 / DSM 14655 / LMG 21543 / TTB310)</name>
    <dbReference type="NCBI Taxonomy" id="365046"/>
    <lineage>
        <taxon>Bacteria</taxon>
        <taxon>Pseudomonadati</taxon>
        <taxon>Pseudomonadota</taxon>
        <taxon>Betaproteobacteria</taxon>
        <taxon>Burkholderiales</taxon>
        <taxon>Comamonadaceae</taxon>
        <taxon>Ramlibacter</taxon>
    </lineage>
</organism>
<dbReference type="InterPro" id="IPR036890">
    <property type="entry name" value="HATPase_C_sf"/>
</dbReference>
<feature type="modified residue" description="4-aspartylphosphate" evidence="3">
    <location>
        <position position="669"/>
    </location>
</feature>
<dbReference type="RefSeq" id="WP_013901402.1">
    <property type="nucleotide sequence ID" value="NC_015677.1"/>
</dbReference>
<dbReference type="KEGG" id="rta:Rta_20770"/>
<evidence type="ECO:0000256" key="4">
    <source>
        <dbReference type="SAM" id="Coils"/>
    </source>
</evidence>
<dbReference type="STRING" id="365046.Rta_20770"/>
<name>F5XYJ4_RAMTT</name>
<dbReference type="InterPro" id="IPR003594">
    <property type="entry name" value="HATPase_dom"/>
</dbReference>
<accession>F5XYJ4</accession>
<comment type="catalytic activity">
    <reaction evidence="1">
        <text>ATP + protein L-histidine = ADP + protein N-phospho-L-histidine.</text>
        <dbReference type="EC" id="2.7.13.3"/>
    </reaction>
</comment>
<dbReference type="PROSITE" id="PS50110">
    <property type="entry name" value="RESPONSE_REGULATORY"/>
    <property type="match status" value="1"/>
</dbReference>
<dbReference type="Gene3D" id="3.40.50.2300">
    <property type="match status" value="1"/>
</dbReference>
<dbReference type="AlphaFoldDB" id="F5XYJ4"/>